<keyword evidence="5" id="KW-0418">Kinase</keyword>
<evidence type="ECO:0000256" key="2">
    <source>
        <dbReference type="ARBA" id="ARBA00012438"/>
    </source>
</evidence>
<dbReference type="Pfam" id="PF13181">
    <property type="entry name" value="TPR_8"/>
    <property type="match status" value="1"/>
</dbReference>
<dbReference type="InterPro" id="IPR005467">
    <property type="entry name" value="His_kinase_dom"/>
</dbReference>
<dbReference type="InterPro" id="IPR036097">
    <property type="entry name" value="HisK_dim/P_sf"/>
</dbReference>
<evidence type="ECO:0000256" key="5">
    <source>
        <dbReference type="ARBA" id="ARBA00022777"/>
    </source>
</evidence>
<keyword evidence="8" id="KW-0175">Coiled coil</keyword>
<evidence type="ECO:0000259" key="10">
    <source>
        <dbReference type="PROSITE" id="PS50109"/>
    </source>
</evidence>
<dbReference type="PANTHER" id="PTHR43711">
    <property type="entry name" value="TWO-COMPONENT HISTIDINE KINASE"/>
    <property type="match status" value="1"/>
</dbReference>
<dbReference type="InterPro" id="IPR003661">
    <property type="entry name" value="HisK_dim/P_dom"/>
</dbReference>
<feature type="transmembrane region" description="Helical" evidence="9">
    <location>
        <begin position="446"/>
        <end position="467"/>
    </location>
</feature>
<evidence type="ECO:0000256" key="7">
    <source>
        <dbReference type="PROSITE-ProRule" id="PRU00339"/>
    </source>
</evidence>
<protein>
    <recommendedName>
        <fullName evidence="2">histidine kinase</fullName>
        <ecNumber evidence="2">2.7.13.3</ecNumber>
    </recommendedName>
</protein>
<dbReference type="CDD" id="cd00082">
    <property type="entry name" value="HisKA"/>
    <property type="match status" value="1"/>
</dbReference>
<keyword evidence="4" id="KW-0808">Transferase</keyword>
<dbReference type="PROSITE" id="PS50005">
    <property type="entry name" value="TPR"/>
    <property type="match status" value="2"/>
</dbReference>
<accession>A0A5B7SVJ0</accession>
<dbReference type="KEGG" id="asag:FGM00_11355"/>
<keyword evidence="6" id="KW-0902">Two-component regulatory system</keyword>
<dbReference type="GO" id="GO:0000155">
    <property type="term" value="F:phosphorelay sensor kinase activity"/>
    <property type="evidence" value="ECO:0007669"/>
    <property type="project" value="InterPro"/>
</dbReference>
<keyword evidence="9" id="KW-0812">Transmembrane</keyword>
<name>A0A5B7SVJ0_9FLAO</name>
<reference evidence="11 12" key="1">
    <citation type="submission" date="2019-05" db="EMBL/GenBank/DDBJ databases">
        <title>Genome sequencing of F202Z8.</title>
        <authorList>
            <person name="Kwon Y.M."/>
        </authorList>
    </citation>
    <scope>NUCLEOTIDE SEQUENCE [LARGE SCALE GENOMIC DNA]</scope>
    <source>
        <strain evidence="11 12">F202Z8</strain>
    </source>
</reference>
<evidence type="ECO:0000256" key="4">
    <source>
        <dbReference type="ARBA" id="ARBA00022679"/>
    </source>
</evidence>
<dbReference type="OrthoDB" id="9810447at2"/>
<feature type="domain" description="Histidine kinase" evidence="10">
    <location>
        <begin position="515"/>
        <end position="729"/>
    </location>
</feature>
<keyword evidence="9" id="KW-0472">Membrane</keyword>
<evidence type="ECO:0000256" key="8">
    <source>
        <dbReference type="SAM" id="Coils"/>
    </source>
</evidence>
<dbReference type="SUPFAM" id="SSF47384">
    <property type="entry name" value="Homodimeric domain of signal transducing histidine kinase"/>
    <property type="match status" value="1"/>
</dbReference>
<feature type="repeat" description="TPR" evidence="7">
    <location>
        <begin position="286"/>
        <end position="319"/>
    </location>
</feature>
<evidence type="ECO:0000256" key="6">
    <source>
        <dbReference type="ARBA" id="ARBA00023012"/>
    </source>
</evidence>
<keyword evidence="7" id="KW-0802">TPR repeat</keyword>
<dbReference type="InterPro" id="IPR036890">
    <property type="entry name" value="HATPase_C_sf"/>
</dbReference>
<dbReference type="InterPro" id="IPR004358">
    <property type="entry name" value="Sig_transdc_His_kin-like_C"/>
</dbReference>
<gene>
    <name evidence="11" type="ORF">FGM00_11355</name>
</gene>
<evidence type="ECO:0000256" key="1">
    <source>
        <dbReference type="ARBA" id="ARBA00000085"/>
    </source>
</evidence>
<dbReference type="SUPFAM" id="SSF55874">
    <property type="entry name" value="ATPase domain of HSP90 chaperone/DNA topoisomerase II/histidine kinase"/>
    <property type="match status" value="1"/>
</dbReference>
<dbReference type="AlphaFoldDB" id="A0A5B7SVJ0"/>
<dbReference type="InterPro" id="IPR019734">
    <property type="entry name" value="TPR_rpt"/>
</dbReference>
<organism evidence="11 12">
    <name type="scientific">Aggregatimonas sangjinii</name>
    <dbReference type="NCBI Taxonomy" id="2583587"/>
    <lineage>
        <taxon>Bacteria</taxon>
        <taxon>Pseudomonadati</taxon>
        <taxon>Bacteroidota</taxon>
        <taxon>Flavobacteriia</taxon>
        <taxon>Flavobacteriales</taxon>
        <taxon>Flavobacteriaceae</taxon>
        <taxon>Aggregatimonas</taxon>
    </lineage>
</organism>
<dbReference type="SUPFAM" id="SSF48452">
    <property type="entry name" value="TPR-like"/>
    <property type="match status" value="2"/>
</dbReference>
<dbReference type="PANTHER" id="PTHR43711:SF1">
    <property type="entry name" value="HISTIDINE KINASE 1"/>
    <property type="match status" value="1"/>
</dbReference>
<dbReference type="SMART" id="SM00388">
    <property type="entry name" value="HisKA"/>
    <property type="match status" value="1"/>
</dbReference>
<evidence type="ECO:0000313" key="11">
    <source>
        <dbReference type="EMBL" id="QCX00674.1"/>
    </source>
</evidence>
<keyword evidence="9" id="KW-1133">Transmembrane helix</keyword>
<dbReference type="SMART" id="SM00028">
    <property type="entry name" value="TPR"/>
    <property type="match status" value="6"/>
</dbReference>
<evidence type="ECO:0000256" key="3">
    <source>
        <dbReference type="ARBA" id="ARBA00022553"/>
    </source>
</evidence>
<dbReference type="EMBL" id="CP040710">
    <property type="protein sequence ID" value="QCX00674.1"/>
    <property type="molecule type" value="Genomic_DNA"/>
</dbReference>
<dbReference type="Pfam" id="PF02518">
    <property type="entry name" value="HATPase_c"/>
    <property type="match status" value="1"/>
</dbReference>
<dbReference type="RefSeq" id="WP_138853019.1">
    <property type="nucleotide sequence ID" value="NZ_CP040710.1"/>
</dbReference>
<dbReference type="Gene3D" id="1.25.40.10">
    <property type="entry name" value="Tetratricopeptide repeat domain"/>
    <property type="match status" value="3"/>
</dbReference>
<keyword evidence="12" id="KW-1185">Reference proteome</keyword>
<feature type="coiled-coil region" evidence="8">
    <location>
        <begin position="410"/>
        <end position="437"/>
    </location>
</feature>
<evidence type="ECO:0000313" key="12">
    <source>
        <dbReference type="Proteomes" id="UP000310017"/>
    </source>
</evidence>
<sequence length="729" mass="81982">MNKFIFLSFVLLSQLIYPQFEKSSEPVQHIDTLQENDTVSVKFIISRAKNKIGKISRDSVALYYTSAVRMAAKLENQDLFFIETLLEATKFYESNKKYPIAIKTDLLKGLETSKAIAAPKAQAALLLRLAAVEAHEKNYEEALDYLSEVTSLSKKNNYQAILADSYQLYSEIYTITNNLIESSNYNLKALKLYEEQGDNKGLIKANSQLARIYTVSRQYEKGITILRKCIKDNEKNGREAESSLSQVYANLGLLYWQVQKFDSVRFYNKKALRLAKKQHLGSNTIATIHRNLGVASAELGDYESSIESYKLALAYDLRGNLGNTDAIYMLMANTYEKIKDYDNMMYYAKESQKRGDTKPLAYQLEYHRLIGEALQGKGEYKLAFENLKKSNVLNDSLNKTISTAKVMELTQQYEVERKEKENELLTKENAIQELLISESRASRNSLGYLLVALLIIASLVAISLYNIKKANNKLSEQNKVITEQQSSIADALKVEQELNLKLNEANSSLERFFSIIAHDLRAPYNVMLGYADILVEDFEKLNRTSIKTYLSSLHRAAHKNYQLTQNLLSWAITQKGGVRVKKEKLGVYDLIDDTVQLFQELASNKGIDLVNLCPPELVGELDKDIAGSVLSNLVNNAIKFTPRNGLVTIGAKKVGAHVLFKVDDSGVGISESRKKSLFEITSIDSRPGTQNETGSGFGLILCKELINSHDGEIRVKSKTGKGTTVLALF</sequence>
<dbReference type="InterPro" id="IPR011990">
    <property type="entry name" value="TPR-like_helical_dom_sf"/>
</dbReference>
<dbReference type="PROSITE" id="PS50109">
    <property type="entry name" value="HIS_KIN"/>
    <property type="match status" value="1"/>
</dbReference>
<dbReference type="Gene3D" id="1.10.287.130">
    <property type="match status" value="1"/>
</dbReference>
<dbReference type="EC" id="2.7.13.3" evidence="2"/>
<dbReference type="SMART" id="SM00387">
    <property type="entry name" value="HATPase_c"/>
    <property type="match status" value="1"/>
</dbReference>
<keyword evidence="3" id="KW-0597">Phosphoprotein</keyword>
<dbReference type="PRINTS" id="PR00344">
    <property type="entry name" value="BCTRLSENSOR"/>
</dbReference>
<evidence type="ECO:0000256" key="9">
    <source>
        <dbReference type="SAM" id="Phobius"/>
    </source>
</evidence>
<dbReference type="InterPro" id="IPR050736">
    <property type="entry name" value="Sensor_HK_Regulatory"/>
</dbReference>
<proteinExistence type="predicted"/>
<feature type="repeat" description="TPR" evidence="7">
    <location>
        <begin position="123"/>
        <end position="156"/>
    </location>
</feature>
<dbReference type="Proteomes" id="UP000310017">
    <property type="component" value="Chromosome"/>
</dbReference>
<dbReference type="InterPro" id="IPR003594">
    <property type="entry name" value="HATPase_dom"/>
</dbReference>
<comment type="catalytic activity">
    <reaction evidence="1">
        <text>ATP + protein L-histidine = ADP + protein N-phospho-L-histidine.</text>
        <dbReference type="EC" id="2.7.13.3"/>
    </reaction>
</comment>
<dbReference type="Gene3D" id="3.30.565.10">
    <property type="entry name" value="Histidine kinase-like ATPase, C-terminal domain"/>
    <property type="match status" value="1"/>
</dbReference>